<proteinExistence type="predicted"/>
<dbReference type="Pfam" id="PF16061">
    <property type="entry name" value="DUF4803"/>
    <property type="match status" value="1"/>
</dbReference>
<keyword evidence="2" id="KW-1185">Reference proteome</keyword>
<evidence type="ECO:0000313" key="1">
    <source>
        <dbReference type="EMBL" id="KAF0290629.1"/>
    </source>
</evidence>
<comment type="caution">
    <text evidence="1">The sequence shown here is derived from an EMBL/GenBank/DDBJ whole genome shotgun (WGS) entry which is preliminary data.</text>
</comment>
<evidence type="ECO:0000313" key="2">
    <source>
        <dbReference type="Proteomes" id="UP000440578"/>
    </source>
</evidence>
<accession>A0A6A4VBW8</accession>
<organism evidence="1 2">
    <name type="scientific">Amphibalanus amphitrite</name>
    <name type="common">Striped barnacle</name>
    <name type="synonym">Balanus amphitrite</name>
    <dbReference type="NCBI Taxonomy" id="1232801"/>
    <lineage>
        <taxon>Eukaryota</taxon>
        <taxon>Metazoa</taxon>
        <taxon>Ecdysozoa</taxon>
        <taxon>Arthropoda</taxon>
        <taxon>Crustacea</taxon>
        <taxon>Multicrustacea</taxon>
        <taxon>Cirripedia</taxon>
        <taxon>Thoracica</taxon>
        <taxon>Thoracicalcarea</taxon>
        <taxon>Balanomorpha</taxon>
        <taxon>Balanoidea</taxon>
        <taxon>Balanidae</taxon>
        <taxon>Amphibalaninae</taxon>
        <taxon>Amphibalanus</taxon>
    </lineage>
</organism>
<name>A0A6A4VBW8_AMPAM</name>
<dbReference type="EMBL" id="VIIS01001940">
    <property type="protein sequence ID" value="KAF0290629.1"/>
    <property type="molecule type" value="Genomic_DNA"/>
</dbReference>
<reference evidence="1 2" key="1">
    <citation type="submission" date="2019-07" db="EMBL/GenBank/DDBJ databases">
        <title>Draft genome assembly of a fouling barnacle, Amphibalanus amphitrite (Darwin, 1854): The first reference genome for Thecostraca.</title>
        <authorList>
            <person name="Kim W."/>
        </authorList>
    </citation>
    <scope>NUCLEOTIDE SEQUENCE [LARGE SCALE GENOMIC DNA]</scope>
    <source>
        <strain evidence="1">SNU_AA5</strain>
        <tissue evidence="1">Soma without cirri and trophi</tissue>
    </source>
</reference>
<dbReference type="OrthoDB" id="6366357at2759"/>
<sequence>MSAATLCNADPNTGRRYNWIQDSDGGIYGRKEDRALGSCTGTTEVWGFQYEFVHCSTCFCLCDEDTDSARYFSLLPATADVTQNKIVTGVSLKLNFSVAGVQGLRPLTSLPRDVIKLITL</sequence>
<dbReference type="Proteomes" id="UP000440578">
    <property type="component" value="Unassembled WGS sequence"/>
</dbReference>
<protein>
    <submittedName>
        <fullName evidence="1">Uncharacterized protein</fullName>
    </submittedName>
</protein>
<dbReference type="InterPro" id="IPR032062">
    <property type="entry name" value="DUF4803"/>
</dbReference>
<dbReference type="PANTHER" id="PTHR47890">
    <property type="entry name" value="LD24308P"/>
    <property type="match status" value="1"/>
</dbReference>
<dbReference type="AlphaFoldDB" id="A0A6A4VBW8"/>
<dbReference type="PANTHER" id="PTHR47890:SF1">
    <property type="entry name" value="LD24308P"/>
    <property type="match status" value="1"/>
</dbReference>
<gene>
    <name evidence="1" type="ORF">FJT64_011199</name>
</gene>